<gene>
    <name evidence="3" type="ORF">J0695_06030</name>
</gene>
<comment type="caution">
    <text evidence="3">The sequence shown here is derived from an EMBL/GenBank/DDBJ whole genome shotgun (WGS) entry which is preliminary data.</text>
</comment>
<feature type="domain" description="DUF4334" evidence="2">
    <location>
        <begin position="96"/>
        <end position="154"/>
    </location>
</feature>
<accession>A0A939JGB4</accession>
<dbReference type="InterPro" id="IPR025568">
    <property type="entry name" value="DUF4334"/>
</dbReference>
<dbReference type="Pfam" id="PF14232">
    <property type="entry name" value="DUF4334"/>
    <property type="match status" value="1"/>
</dbReference>
<dbReference type="AlphaFoldDB" id="A0A939JGB4"/>
<organism evidence="3 4">
    <name type="scientific">Streptomyces beijiangensis</name>
    <dbReference type="NCBI Taxonomy" id="163361"/>
    <lineage>
        <taxon>Bacteria</taxon>
        <taxon>Bacillati</taxon>
        <taxon>Actinomycetota</taxon>
        <taxon>Actinomycetes</taxon>
        <taxon>Kitasatosporales</taxon>
        <taxon>Streptomycetaceae</taxon>
        <taxon>Streptomyces</taxon>
    </lineage>
</organism>
<name>A0A939JGB4_9ACTN</name>
<keyword evidence="4" id="KW-1185">Reference proteome</keyword>
<feature type="domain" description="GXWXG" evidence="1">
    <location>
        <begin position="28"/>
        <end position="85"/>
    </location>
</feature>
<reference evidence="3" key="1">
    <citation type="submission" date="2021-03" db="EMBL/GenBank/DDBJ databases">
        <title>Streptomyces poriferae sp. nov., a novel marine sponge-derived Actinobacteria species with anti-MRSA activity.</title>
        <authorList>
            <person name="Sandoval-Powers M."/>
            <person name="Kralova S."/>
            <person name="Nguyen G.-S."/>
            <person name="Fawwal D."/>
            <person name="Degnes K."/>
            <person name="Klinkenberg G."/>
            <person name="Sletta H."/>
            <person name="Wentzel A."/>
            <person name="Liles M.R."/>
        </authorList>
    </citation>
    <scope>NUCLEOTIDE SEQUENCE</scope>
    <source>
        <strain evidence="3">DSM 41794</strain>
    </source>
</reference>
<dbReference type="Proteomes" id="UP000664167">
    <property type="component" value="Unassembled WGS sequence"/>
</dbReference>
<protein>
    <submittedName>
        <fullName evidence="3">DUF4334 domain-containing protein</fullName>
    </submittedName>
</protein>
<evidence type="ECO:0000313" key="3">
    <source>
        <dbReference type="EMBL" id="MBO0511367.1"/>
    </source>
</evidence>
<dbReference type="Gene3D" id="2.40.128.580">
    <property type="entry name" value="GXWXG domain"/>
    <property type="match status" value="1"/>
</dbReference>
<dbReference type="RefSeq" id="WP_206960788.1">
    <property type="nucleotide sequence ID" value="NZ_BAAAJJ010000016.1"/>
</dbReference>
<proteinExistence type="predicted"/>
<evidence type="ECO:0000259" key="1">
    <source>
        <dbReference type="Pfam" id="PF14231"/>
    </source>
</evidence>
<sequence>MNTEEAQACFAALRTATAQVDSDELDDIWSALETLRPKEILGSWRGSEFNTGHVMNGQLGNVNWHGKTFDSLMDVKPLVCRDGEGELYSNIELGKGEATLWSVEFRGETTATMVYDGQPIFDHFKRVDDDTLMGIMNGKGVLDRGRHFYFVLDRD</sequence>
<dbReference type="InterPro" id="IPR025951">
    <property type="entry name" value="GXWXG_dom"/>
</dbReference>
<evidence type="ECO:0000313" key="4">
    <source>
        <dbReference type="Proteomes" id="UP000664167"/>
    </source>
</evidence>
<dbReference type="EMBL" id="JAFLRJ010000047">
    <property type="protein sequence ID" value="MBO0511367.1"/>
    <property type="molecule type" value="Genomic_DNA"/>
</dbReference>
<dbReference type="Pfam" id="PF14231">
    <property type="entry name" value="GXWXG"/>
    <property type="match status" value="1"/>
</dbReference>
<evidence type="ECO:0000259" key="2">
    <source>
        <dbReference type="Pfam" id="PF14232"/>
    </source>
</evidence>